<feature type="binding site" evidence="3">
    <location>
        <position position="93"/>
    </location>
    <ligand>
        <name>substrate</name>
    </ligand>
</feature>
<dbReference type="SUPFAM" id="SSF100950">
    <property type="entry name" value="NagB/RpiA/CoA transferase-like"/>
    <property type="match status" value="1"/>
</dbReference>
<dbReference type="PANTHER" id="PTHR43475:SF1">
    <property type="entry name" value="METHYLTHIORIBOSE-1-PHOSPHATE ISOMERASE"/>
    <property type="match status" value="1"/>
</dbReference>
<reference evidence="4" key="1">
    <citation type="submission" date="2020-12" db="EMBL/GenBank/DDBJ databases">
        <title>Taurinivorans muris gen. nov., sp. nov., fundamental and realized metabolic niche of a ubiquitous sulfidogenic bacterium in the murine intestine.</title>
        <authorList>
            <person name="Ye H."/>
            <person name="Hanson B.T."/>
            <person name="Loy A."/>
        </authorList>
    </citation>
    <scope>NUCLEOTIDE SEQUENCE</scope>
    <source>
        <strain evidence="4">LT0009</strain>
    </source>
</reference>
<feature type="binding site" evidence="3">
    <location>
        <position position="205"/>
    </location>
    <ligand>
        <name>substrate</name>
    </ligand>
</feature>
<dbReference type="InterPro" id="IPR027363">
    <property type="entry name" value="M1Pi_N"/>
</dbReference>
<comment type="catalytic activity">
    <reaction evidence="3">
        <text>5-(methylsulfanyl)-alpha-D-ribose 1-phosphate = 5-(methylsulfanyl)-D-ribulose 1-phosphate</text>
        <dbReference type="Rhea" id="RHEA:19989"/>
        <dbReference type="ChEBI" id="CHEBI:58533"/>
        <dbReference type="ChEBI" id="CHEBI:58548"/>
        <dbReference type="EC" id="5.3.1.23"/>
    </reaction>
</comment>
<evidence type="ECO:0000256" key="2">
    <source>
        <dbReference type="ARBA" id="ARBA00023235"/>
    </source>
</evidence>
<feature type="site" description="Transition state stabilizer" evidence="3">
    <location>
        <position position="166"/>
    </location>
</feature>
<organism evidence="4 5">
    <name type="scientific">Taurinivorans muris</name>
    <dbReference type="NCBI Taxonomy" id="2787751"/>
    <lineage>
        <taxon>Bacteria</taxon>
        <taxon>Pseudomonadati</taxon>
        <taxon>Thermodesulfobacteriota</taxon>
        <taxon>Desulfovibrionia</taxon>
        <taxon>Desulfovibrionales</taxon>
        <taxon>Desulfovibrionaceae</taxon>
        <taxon>Taurinivorans</taxon>
    </lineage>
</organism>
<dbReference type="NCBIfam" id="TIGR00524">
    <property type="entry name" value="eIF-2B_rel"/>
    <property type="match status" value="1"/>
</dbReference>
<dbReference type="EMBL" id="CP065938">
    <property type="protein sequence ID" value="UWX06451.1"/>
    <property type="molecule type" value="Genomic_DNA"/>
</dbReference>
<comment type="similarity">
    <text evidence="3">Belongs to the EIF-2B alpha/beta/delta subunits family. MtnA subfamily.</text>
</comment>
<evidence type="ECO:0000313" key="4">
    <source>
        <dbReference type="EMBL" id="UWX06451.1"/>
    </source>
</evidence>
<evidence type="ECO:0000256" key="3">
    <source>
        <dbReference type="HAMAP-Rule" id="MF_01678"/>
    </source>
</evidence>
<dbReference type="Pfam" id="PF01008">
    <property type="entry name" value="IF-2B"/>
    <property type="match status" value="1"/>
</dbReference>
<dbReference type="NCBIfam" id="TIGR00512">
    <property type="entry name" value="salvage_mtnA"/>
    <property type="match status" value="1"/>
</dbReference>
<dbReference type="InterPro" id="IPR011559">
    <property type="entry name" value="Initiation_fac_2B_a/b/d"/>
</dbReference>
<dbReference type="GO" id="GO:0046523">
    <property type="term" value="F:S-methyl-5-thioribose-1-phosphate isomerase activity"/>
    <property type="evidence" value="ECO:0007669"/>
    <property type="project" value="UniProtKB-EC"/>
</dbReference>
<dbReference type="Gene3D" id="1.20.120.420">
    <property type="entry name" value="translation initiation factor eif-2b, domain 1"/>
    <property type="match status" value="1"/>
</dbReference>
<feature type="binding site" evidence="3">
    <location>
        <begin position="52"/>
        <end position="54"/>
    </location>
    <ligand>
        <name>substrate</name>
    </ligand>
</feature>
<evidence type="ECO:0000313" key="5">
    <source>
        <dbReference type="Proteomes" id="UP001058120"/>
    </source>
</evidence>
<dbReference type="InterPro" id="IPR037171">
    <property type="entry name" value="NagB/RpiA_transferase-like"/>
</dbReference>
<protein>
    <recommendedName>
        <fullName evidence="3">Methylthioribose-1-phosphate isomerase</fullName>
        <shortName evidence="3">M1Pi</shortName>
        <shortName evidence="3">MTR-1-P isomerase</shortName>
        <ecNumber evidence="3">5.3.1.23</ecNumber>
    </recommendedName>
    <alternativeName>
        <fullName evidence="3">S-methyl-5-thioribose-1-phosphate isomerase</fullName>
    </alternativeName>
</protein>
<dbReference type="PANTHER" id="PTHR43475">
    <property type="entry name" value="METHYLTHIORIBOSE-1-PHOSPHATE ISOMERASE"/>
    <property type="match status" value="1"/>
</dbReference>
<keyword evidence="1 3" id="KW-0028">Amino-acid biosynthesis</keyword>
<comment type="pathway">
    <text evidence="3">Amino-acid biosynthesis; L-methionine biosynthesis via salvage pathway; L-methionine from S-methyl-5-thio-alpha-D-ribose 1-phosphate: step 1/6.</text>
</comment>
<dbReference type="InterPro" id="IPR042529">
    <property type="entry name" value="IF_2B-like_C"/>
</dbReference>
<evidence type="ECO:0000256" key="1">
    <source>
        <dbReference type="ARBA" id="ARBA00022605"/>
    </source>
</evidence>
<dbReference type="NCBIfam" id="NF004326">
    <property type="entry name" value="PRK05720.1"/>
    <property type="match status" value="1"/>
</dbReference>
<keyword evidence="2 3" id="KW-0413">Isomerase</keyword>
<gene>
    <name evidence="3 4" type="primary">mtnA</name>
    <name evidence="4" type="ORF">JBF11_03825</name>
</gene>
<keyword evidence="5" id="KW-1185">Reference proteome</keyword>
<dbReference type="RefSeq" id="WP_334316059.1">
    <property type="nucleotide sequence ID" value="NZ_CP065938.1"/>
</dbReference>
<dbReference type="Proteomes" id="UP001058120">
    <property type="component" value="Chromosome"/>
</dbReference>
<dbReference type="EC" id="5.3.1.23" evidence="3"/>
<comment type="function">
    <text evidence="3">Catalyzes the interconversion of methylthioribose-1-phosphate (MTR-1-P) into methylthioribulose-1-phosphate (MTRu-1-P).</text>
</comment>
<dbReference type="HAMAP" id="MF_01678">
    <property type="entry name" value="Salvage_MtnA"/>
    <property type="match status" value="1"/>
</dbReference>
<feature type="binding site" evidence="3">
    <location>
        <begin position="256"/>
        <end position="257"/>
    </location>
    <ligand>
        <name>substrate</name>
    </ligand>
</feature>
<sequence length="374" mass="42157">MRIQNKHYTSIWLTDEDELQIIDQTKLPYQFEIATLKSNSDVCRAISSMQVRGAGLIGVTAGYGVYLIAKNFPKQKNWKQYMREECDKLLKTRPTAKNLSYALEQQTKIWQNAAHDEALPKLRKKALELAREDIDFCKRIGEHGKEIIAKIAQRKNGQPVNILTHCNAGWLAFTDYGSALSPVYTAFNENIPVHVFVDETRPRNQGASLTAFELAEQDVPHTLIADNVGGHLMQHGMVDLVLVGADRVTRSGDTANKIGTYLKALAAHDNHVPFYVALPSSTFDFSLYDGVKEIVIEERNARETEYVTGYYHNADKEKLIQEVRICPEKTKGLNFAFDVTPHTLITGLITERGITEANEKAISTLYPEAKKFIQ</sequence>
<dbReference type="InterPro" id="IPR005251">
    <property type="entry name" value="IF-M1Pi"/>
</dbReference>
<keyword evidence="3" id="KW-0486">Methionine biosynthesis</keyword>
<proteinExistence type="inferred from homology"/>
<dbReference type="InterPro" id="IPR000649">
    <property type="entry name" value="IF-2B-related"/>
</dbReference>
<dbReference type="Gene3D" id="3.40.50.10470">
    <property type="entry name" value="Translation initiation factor eif-2b, domain 2"/>
    <property type="match status" value="1"/>
</dbReference>
<accession>A0ABY5Y3N5</accession>
<feature type="active site" description="Proton donor" evidence="3">
    <location>
        <position position="246"/>
    </location>
</feature>
<name>A0ABY5Y3N5_9BACT</name>